<comment type="caution">
    <text evidence="1">The sequence shown here is derived from an EMBL/GenBank/DDBJ whole genome shotgun (WGS) entry which is preliminary data.</text>
</comment>
<dbReference type="InterPro" id="IPR043502">
    <property type="entry name" value="DNA/RNA_pol_sf"/>
</dbReference>
<dbReference type="AlphaFoldDB" id="A0A4Z0A7H3"/>
<evidence type="ECO:0000313" key="2">
    <source>
        <dbReference type="Proteomes" id="UP000298061"/>
    </source>
</evidence>
<reference evidence="1 2" key="1">
    <citation type="submission" date="2019-02" db="EMBL/GenBank/DDBJ databases">
        <title>Genome sequencing of the rare red list fungi Hericium alpestre (H. flagellum).</title>
        <authorList>
            <person name="Buettner E."/>
            <person name="Kellner H."/>
        </authorList>
    </citation>
    <scope>NUCLEOTIDE SEQUENCE [LARGE SCALE GENOMIC DNA]</scope>
    <source>
        <strain evidence="1 2">DSM 108284</strain>
    </source>
</reference>
<keyword evidence="2" id="KW-1185">Reference proteome</keyword>
<name>A0A4Z0A7H3_9AGAM</name>
<dbReference type="STRING" id="135208.A0A4Z0A7H3"/>
<evidence type="ECO:0000313" key="1">
    <source>
        <dbReference type="EMBL" id="TFY82253.1"/>
    </source>
</evidence>
<organism evidence="1 2">
    <name type="scientific">Hericium alpestre</name>
    <dbReference type="NCBI Taxonomy" id="135208"/>
    <lineage>
        <taxon>Eukaryota</taxon>
        <taxon>Fungi</taxon>
        <taxon>Dikarya</taxon>
        <taxon>Basidiomycota</taxon>
        <taxon>Agaricomycotina</taxon>
        <taxon>Agaricomycetes</taxon>
        <taxon>Russulales</taxon>
        <taxon>Hericiaceae</taxon>
        <taxon>Hericium</taxon>
    </lineage>
</organism>
<dbReference type="InterPro" id="IPR052055">
    <property type="entry name" value="Hepadnavirus_pol/RT"/>
</dbReference>
<dbReference type="PANTHER" id="PTHR33050">
    <property type="entry name" value="REVERSE TRANSCRIPTASE DOMAIN-CONTAINING PROTEIN"/>
    <property type="match status" value="1"/>
</dbReference>
<dbReference type="PANTHER" id="PTHR33050:SF7">
    <property type="entry name" value="RIBONUCLEASE H"/>
    <property type="match status" value="1"/>
</dbReference>
<dbReference type="SUPFAM" id="SSF56672">
    <property type="entry name" value="DNA/RNA polymerases"/>
    <property type="match status" value="1"/>
</dbReference>
<accession>A0A4Z0A7H3</accession>
<protein>
    <submittedName>
        <fullName evidence="1">Uncharacterized protein</fullName>
    </submittedName>
</protein>
<sequence length="469" mass="52014">MEALCGGVFAACPVHMVITIDENGQVKRRTVRNISHKGDAGYSANDLVDSDDFPTRWGTAAKMATIITSAPVGAQAATLDIEKAYRTIPIKPEDKKFLVVAHRNSFWLDHVAPFGLATASGLQGEVADATMDIWTNVGVGPSEKWVDDVTIFRFPISSQFDSLGILIHTYAYDREGAKSLIAALQVPWHPSKGQEFDDVVLYVGFSWDIPAKTVQIADHKLARLIQKIDTFITSFERRSVPLKEVQRINGSLNHAAFVYPHGRAYLTSLASFITEFEHMPTNRALQRYAKSSMWSDLRWWLNELRLGPRVQSLAPPGPCSSLDIWVDASTDWGVGIVIDSRCTGWRWLPGWNASRSGNIGWGEAIAVELAVLQVERAGTHNASILVHSDNQGVIGAFQRGRSRNWLVNQCIRRTVLLCTERNLSIVFLYVESAVNLADPISRGEWVPSFLAIADVVPLPEALRTFLVHV</sequence>
<dbReference type="EMBL" id="SFCI01000127">
    <property type="protein sequence ID" value="TFY82253.1"/>
    <property type="molecule type" value="Genomic_DNA"/>
</dbReference>
<dbReference type="Proteomes" id="UP000298061">
    <property type="component" value="Unassembled WGS sequence"/>
</dbReference>
<gene>
    <name evidence="1" type="ORF">EWM64_g1755</name>
</gene>
<proteinExistence type="predicted"/>
<dbReference type="OrthoDB" id="2506773at2759"/>